<feature type="compositionally biased region" description="Acidic residues" evidence="1">
    <location>
        <begin position="186"/>
        <end position="197"/>
    </location>
</feature>
<dbReference type="Pfam" id="PF13464">
    <property type="entry name" value="RodZ_C"/>
    <property type="match status" value="1"/>
</dbReference>
<comment type="caution">
    <text evidence="4">The sequence shown here is derived from an EMBL/GenBank/DDBJ whole genome shotgun (WGS) entry which is preliminary data.</text>
</comment>
<gene>
    <name evidence="4" type="ORF">DFO73_10836</name>
</gene>
<dbReference type="Pfam" id="PF13413">
    <property type="entry name" value="HTH_25"/>
    <property type="match status" value="1"/>
</dbReference>
<protein>
    <submittedName>
        <fullName evidence="4">Cytoskeletal protein RodZ</fullName>
    </submittedName>
</protein>
<dbReference type="RefSeq" id="WP_110065623.1">
    <property type="nucleotide sequence ID" value="NZ_QGTW01000008.1"/>
</dbReference>
<dbReference type="CDD" id="cd00093">
    <property type="entry name" value="HTH_XRE"/>
    <property type="match status" value="1"/>
</dbReference>
<proteinExistence type="predicted"/>
<dbReference type="InterPro" id="IPR001387">
    <property type="entry name" value="Cro/C1-type_HTH"/>
</dbReference>
<feature type="transmembrane region" description="Helical" evidence="2">
    <location>
        <begin position="107"/>
        <end position="128"/>
    </location>
</feature>
<dbReference type="Proteomes" id="UP000247150">
    <property type="component" value="Unassembled WGS sequence"/>
</dbReference>
<keyword evidence="2" id="KW-0472">Membrane</keyword>
<evidence type="ECO:0000313" key="5">
    <source>
        <dbReference type="Proteomes" id="UP000247150"/>
    </source>
</evidence>
<feature type="region of interest" description="Disordered" evidence="1">
    <location>
        <begin position="134"/>
        <end position="199"/>
    </location>
</feature>
<name>A0A2V2ZTA9_9BACI</name>
<keyword evidence="2" id="KW-1133">Transmembrane helix</keyword>
<dbReference type="InterPro" id="IPR050400">
    <property type="entry name" value="Bact_Cytoskel_RodZ"/>
</dbReference>
<dbReference type="AlphaFoldDB" id="A0A2V2ZTA9"/>
<dbReference type="GO" id="GO:0003677">
    <property type="term" value="F:DNA binding"/>
    <property type="evidence" value="ECO:0007669"/>
    <property type="project" value="InterPro"/>
</dbReference>
<dbReference type="SUPFAM" id="SSF47413">
    <property type="entry name" value="lambda repressor-like DNA-binding domains"/>
    <property type="match status" value="1"/>
</dbReference>
<evidence type="ECO:0000313" key="4">
    <source>
        <dbReference type="EMBL" id="PWW27297.1"/>
    </source>
</evidence>
<dbReference type="OrthoDB" id="9797543at2"/>
<organism evidence="4 5">
    <name type="scientific">Cytobacillus oceanisediminis</name>
    <dbReference type="NCBI Taxonomy" id="665099"/>
    <lineage>
        <taxon>Bacteria</taxon>
        <taxon>Bacillati</taxon>
        <taxon>Bacillota</taxon>
        <taxon>Bacilli</taxon>
        <taxon>Bacillales</taxon>
        <taxon>Bacillaceae</taxon>
        <taxon>Cytobacillus</taxon>
    </lineage>
</organism>
<reference evidence="4 5" key="1">
    <citation type="submission" date="2018-05" db="EMBL/GenBank/DDBJ databases">
        <title>Freshwater and sediment microbial communities from various areas in North America, analyzing microbe dynamics in response to fracking.</title>
        <authorList>
            <person name="Lamendella R."/>
        </authorList>
    </citation>
    <scope>NUCLEOTIDE SEQUENCE [LARGE SCALE GENOMIC DNA]</scope>
    <source>
        <strain evidence="4 5">15_TX</strain>
    </source>
</reference>
<dbReference type="PANTHER" id="PTHR34475:SF1">
    <property type="entry name" value="CYTOSKELETON PROTEIN RODZ"/>
    <property type="match status" value="1"/>
</dbReference>
<evidence type="ECO:0000259" key="3">
    <source>
        <dbReference type="Pfam" id="PF13464"/>
    </source>
</evidence>
<sequence length="308" mass="34197">MTELGNRLKEARLAKDMSLDDLQKVTKIQKRYLIGIEEGDYSMMPGKFYIRAFIKQYSEAVGIEPEEIFEQYKDDIPAAVNDDIPEKLSRVQSRKDLSGRTSKVFDILPKILIGVFIIGLIAVLYNFLGAKDQTEDAEKPADLTEGQTVIEESEGLSEGKDAEEDGSNEPAGDQEESSGENGGADENAEDQEAEEEAKQEIAVVQSSGKNTVYELKNAEKFELEVVSTGETWVNIQNGKGYSFFQGMLTTAGKKSEKIDFSKETEASIVVGNSTQTELYVNGEKIEYQVPPSQSVRQDITIRYAPKTE</sequence>
<feature type="domain" description="Cytoskeleton protein RodZ-like C-terminal" evidence="3">
    <location>
        <begin position="225"/>
        <end position="296"/>
    </location>
</feature>
<feature type="compositionally biased region" description="Acidic residues" evidence="1">
    <location>
        <begin position="151"/>
        <end position="178"/>
    </location>
</feature>
<dbReference type="PANTHER" id="PTHR34475">
    <property type="match status" value="1"/>
</dbReference>
<dbReference type="Gene3D" id="1.10.260.40">
    <property type="entry name" value="lambda repressor-like DNA-binding domains"/>
    <property type="match status" value="1"/>
</dbReference>
<keyword evidence="2" id="KW-0812">Transmembrane</keyword>
<dbReference type="InterPro" id="IPR010982">
    <property type="entry name" value="Lambda_DNA-bd_dom_sf"/>
</dbReference>
<accession>A0A2V2ZTA9</accession>
<evidence type="ECO:0000256" key="1">
    <source>
        <dbReference type="SAM" id="MobiDB-lite"/>
    </source>
</evidence>
<evidence type="ECO:0000256" key="2">
    <source>
        <dbReference type="SAM" id="Phobius"/>
    </source>
</evidence>
<dbReference type="EMBL" id="QGTW01000008">
    <property type="protein sequence ID" value="PWW27297.1"/>
    <property type="molecule type" value="Genomic_DNA"/>
</dbReference>
<dbReference type="InterPro" id="IPR025194">
    <property type="entry name" value="RodZ-like_C"/>
</dbReference>